<dbReference type="RefSeq" id="WP_068939739.1">
    <property type="nucleotide sequence ID" value="NZ_LYND01000129.1"/>
</dbReference>
<dbReference type="EMBL" id="LYND01000129">
    <property type="protein sequence ID" value="ODA08456.1"/>
    <property type="molecule type" value="Genomic_DNA"/>
</dbReference>
<protein>
    <submittedName>
        <fullName evidence="1">Uncharacterized protein</fullName>
    </submittedName>
</protein>
<reference evidence="2" key="1">
    <citation type="submission" date="2016-05" db="EMBL/GenBank/DDBJ databases">
        <title>Whole genome shotgun sequencing of cultured foodborne pathogen.</title>
        <authorList>
            <person name="Zheng J."/>
            <person name="Timme R."/>
            <person name="Allard M."/>
            <person name="Strain E."/>
            <person name="Luo Y."/>
            <person name="Brown E."/>
        </authorList>
    </citation>
    <scope>NUCLEOTIDE SEQUENCE [LARGE SCALE GENOMIC DNA]</scope>
    <source>
        <strain evidence="2">CFSAN034343</strain>
    </source>
</reference>
<dbReference type="Proteomes" id="UP000094974">
    <property type="component" value="Unassembled WGS sequence"/>
</dbReference>
<name>A0ABX2ZDR0_PAEPO</name>
<accession>A0ABX2ZDR0</accession>
<comment type="caution">
    <text evidence="1">The sequence shown here is derived from an EMBL/GenBank/DDBJ whole genome shotgun (WGS) entry which is preliminary data.</text>
</comment>
<evidence type="ECO:0000313" key="1">
    <source>
        <dbReference type="EMBL" id="ODA08456.1"/>
    </source>
</evidence>
<proteinExistence type="predicted"/>
<keyword evidence="2" id="KW-1185">Reference proteome</keyword>
<evidence type="ECO:0000313" key="2">
    <source>
        <dbReference type="Proteomes" id="UP000094974"/>
    </source>
</evidence>
<sequence>MSDYLKSSDVLSRQEALDILKSAIGFEDDGASKVEWHFRVSEKGKLIIEKEFSPEQAEVITVKLAKAFGIFPDGISAFNVLLDEADIPYVEQKVLLLSETNRVV</sequence>
<organism evidence="1 2">
    <name type="scientific">Paenibacillus polymyxa</name>
    <name type="common">Bacillus polymyxa</name>
    <dbReference type="NCBI Taxonomy" id="1406"/>
    <lineage>
        <taxon>Bacteria</taxon>
        <taxon>Bacillati</taxon>
        <taxon>Bacillota</taxon>
        <taxon>Bacilli</taxon>
        <taxon>Bacillales</taxon>
        <taxon>Paenibacillaceae</taxon>
        <taxon>Paenibacillus</taxon>
    </lineage>
</organism>
<gene>
    <name evidence="1" type="ORF">A7312_03330</name>
</gene>